<gene>
    <name evidence="3" type="primary">ptlH_2</name>
    <name evidence="3" type="ORF">J4_Plasmid1_00028</name>
</gene>
<feature type="domain" description="Bacterial type II secretion system protein E" evidence="2">
    <location>
        <begin position="14"/>
        <end position="143"/>
    </location>
</feature>
<organism evidence="3">
    <name type="scientific">Klebsiella pneumoniae</name>
    <dbReference type="NCBI Taxonomy" id="573"/>
    <lineage>
        <taxon>Bacteria</taxon>
        <taxon>Pseudomonadati</taxon>
        <taxon>Pseudomonadota</taxon>
        <taxon>Gammaproteobacteria</taxon>
        <taxon>Enterobacterales</taxon>
        <taxon>Enterobacteriaceae</taxon>
        <taxon>Klebsiella/Raoultella group</taxon>
        <taxon>Klebsiella</taxon>
        <taxon>Klebsiella pneumoniae complex</taxon>
    </lineage>
</organism>
<dbReference type="EMBL" id="MN073498">
    <property type="protein sequence ID" value="QGM50315.1"/>
    <property type="molecule type" value="Genomic_DNA"/>
</dbReference>
<keyword evidence="3" id="KW-0614">Plasmid</keyword>
<name>A0A649Z5D2_KLEPN</name>
<dbReference type="SUPFAM" id="SSF52540">
    <property type="entry name" value="P-loop containing nucleoside triphosphate hydrolases"/>
    <property type="match status" value="1"/>
</dbReference>
<dbReference type="InterPro" id="IPR027417">
    <property type="entry name" value="P-loop_NTPase"/>
</dbReference>
<evidence type="ECO:0000259" key="2">
    <source>
        <dbReference type="Pfam" id="PF00437"/>
    </source>
</evidence>
<comment type="similarity">
    <text evidence="1">Belongs to the GSP E family.</text>
</comment>
<dbReference type="CDD" id="cd01130">
    <property type="entry name" value="VirB11-like_ATPase"/>
    <property type="match status" value="1"/>
</dbReference>
<dbReference type="InterPro" id="IPR001482">
    <property type="entry name" value="T2SS/T4SS_dom"/>
</dbReference>
<accession>A0A649Z5D2</accession>
<dbReference type="PANTHER" id="PTHR30486:SF6">
    <property type="entry name" value="TYPE IV PILUS RETRACTATION ATPASE PILT"/>
    <property type="match status" value="1"/>
</dbReference>
<proteinExistence type="inferred from homology"/>
<dbReference type="AlphaFoldDB" id="A0A649Z5D2"/>
<dbReference type="Pfam" id="PF00437">
    <property type="entry name" value="T2SSE"/>
    <property type="match status" value="1"/>
</dbReference>
<dbReference type="Gene3D" id="3.40.50.300">
    <property type="entry name" value="P-loop containing nucleotide triphosphate hydrolases"/>
    <property type="match status" value="1"/>
</dbReference>
<dbReference type="PANTHER" id="PTHR30486">
    <property type="entry name" value="TWITCHING MOTILITY PROTEIN PILT"/>
    <property type="match status" value="1"/>
</dbReference>
<sequence length="198" mass="22630">MFKDNCFEQFVPECLVKGKTMVFCAGTGAGKTTFANACLQYIPHHLRCISIEDTDEAKFRFHKNHVKLYYPSEGESSTVSSASLLRSGFRMNPDRILMTEVRGAEAWDFLKGSSSGHAGNLTTVHESTPEDAVLGLVQRCYMNPECQNLPYNIILRRVLSNVDVIMSIKYIDEEDNRFASGIYYRDIHFQEYFEKLKE</sequence>
<dbReference type="InterPro" id="IPR050921">
    <property type="entry name" value="T4SS_GSP_E_ATPase"/>
</dbReference>
<reference evidence="3" key="1">
    <citation type="submission" date="2019-06" db="EMBL/GenBank/DDBJ databases">
        <title>Epidemiological characteristics and genetic backgrounds of blaNDM-5.</title>
        <authorList>
            <person name="Zhang F."/>
        </authorList>
    </citation>
    <scope>NUCLEOTIDE SEQUENCE</scope>
    <source>
        <plasmid evidence="3">unnamed</plasmid>
    </source>
</reference>
<evidence type="ECO:0000313" key="3">
    <source>
        <dbReference type="EMBL" id="QGM50315.1"/>
    </source>
</evidence>
<geneLocation type="plasmid" evidence="3">
    <name>unnamed</name>
</geneLocation>
<evidence type="ECO:0000256" key="1">
    <source>
        <dbReference type="ARBA" id="ARBA00006611"/>
    </source>
</evidence>
<protein>
    <submittedName>
        <fullName evidence="3">Type IV secretion system protein PtlH</fullName>
    </submittedName>
</protein>
<dbReference type="GO" id="GO:0016887">
    <property type="term" value="F:ATP hydrolysis activity"/>
    <property type="evidence" value="ECO:0007669"/>
    <property type="project" value="InterPro"/>
</dbReference>